<feature type="binding site" evidence="4">
    <location>
        <position position="64"/>
    </location>
    <ligand>
        <name>substrate</name>
    </ligand>
</feature>
<dbReference type="EMBL" id="WURB01000002">
    <property type="protein sequence ID" value="MXQ10568.1"/>
    <property type="molecule type" value="Genomic_DNA"/>
</dbReference>
<gene>
    <name evidence="5" type="ORF">GR328_03685</name>
</gene>
<keyword evidence="1 5" id="KW-0378">Hydrolase</keyword>
<dbReference type="GO" id="GO:0000272">
    <property type="term" value="P:polysaccharide catabolic process"/>
    <property type="evidence" value="ECO:0007669"/>
    <property type="project" value="TreeGrafter"/>
</dbReference>
<dbReference type="InterPro" id="IPR008928">
    <property type="entry name" value="6-hairpin_glycosidase_sf"/>
</dbReference>
<dbReference type="AlphaFoldDB" id="A0A7X3MP27"/>
<keyword evidence="6" id="KW-1185">Reference proteome</keyword>
<organism evidence="5 6">
    <name type="scientific">Microvirga makkahensis</name>
    <dbReference type="NCBI Taxonomy" id="1128670"/>
    <lineage>
        <taxon>Bacteria</taxon>
        <taxon>Pseudomonadati</taxon>
        <taxon>Pseudomonadota</taxon>
        <taxon>Alphaproteobacteria</taxon>
        <taxon>Hyphomicrobiales</taxon>
        <taxon>Methylobacteriaceae</taxon>
        <taxon>Microvirga</taxon>
    </lineage>
</organism>
<feature type="binding site" evidence="4">
    <location>
        <position position="199"/>
    </location>
    <ligand>
        <name>substrate</name>
    </ligand>
</feature>
<evidence type="ECO:0000256" key="2">
    <source>
        <dbReference type="ARBA" id="ARBA00038358"/>
    </source>
</evidence>
<dbReference type="OrthoDB" id="428577at2"/>
<dbReference type="InterPro" id="IPR010905">
    <property type="entry name" value="Glyco_hydro_88"/>
</dbReference>
<dbReference type="InterPro" id="IPR012341">
    <property type="entry name" value="6hp_glycosidase-like_sf"/>
</dbReference>
<accession>A0A7X3MP27</accession>
<evidence type="ECO:0000313" key="5">
    <source>
        <dbReference type="EMBL" id="MXQ10568.1"/>
    </source>
</evidence>
<reference evidence="5 6" key="2">
    <citation type="submission" date="2020-01" db="EMBL/GenBank/DDBJ databases">
        <title>Microvirga sp. nov., an arsenate reduction bacterium isolated from Tibet hotspring sediments.</title>
        <authorList>
            <person name="Xian W.-D."/>
            <person name="Li W.-J."/>
        </authorList>
    </citation>
    <scope>NUCLEOTIDE SEQUENCE [LARGE SCALE GENOMIC DNA]</scope>
    <source>
        <strain evidence="5 6">KCTC 23863</strain>
    </source>
</reference>
<evidence type="ECO:0000256" key="4">
    <source>
        <dbReference type="PIRSR" id="PIRSR610905-2"/>
    </source>
</evidence>
<feature type="binding site" evidence="4">
    <location>
        <position position="127"/>
    </location>
    <ligand>
        <name>substrate</name>
    </ligand>
</feature>
<dbReference type="SUPFAM" id="SSF48208">
    <property type="entry name" value="Six-hairpin glycosidases"/>
    <property type="match status" value="1"/>
</dbReference>
<dbReference type="InterPro" id="IPR052369">
    <property type="entry name" value="UG_Glycosaminoglycan_Hydrolase"/>
</dbReference>
<feature type="binding site" evidence="4">
    <location>
        <position position="187"/>
    </location>
    <ligand>
        <name>substrate</name>
    </ligand>
</feature>
<evidence type="ECO:0000256" key="1">
    <source>
        <dbReference type="ARBA" id="ARBA00022801"/>
    </source>
</evidence>
<dbReference type="PANTHER" id="PTHR36845">
    <property type="entry name" value="HYDROLASE, PUTATIVE (AFU_ORTHOLOGUE AFUA_7G05090)-RELATED"/>
    <property type="match status" value="1"/>
</dbReference>
<feature type="binding site" evidence="4">
    <location>
        <position position="203"/>
    </location>
    <ligand>
        <name>substrate</name>
    </ligand>
</feature>
<dbReference type="Proteomes" id="UP000436483">
    <property type="component" value="Unassembled WGS sequence"/>
</dbReference>
<proteinExistence type="inferred from homology"/>
<dbReference type="Gene3D" id="1.50.10.10">
    <property type="match status" value="1"/>
</dbReference>
<comment type="caution">
    <text evidence="5">The sequence shown here is derived from an EMBL/GenBank/DDBJ whole genome shotgun (WGS) entry which is preliminary data.</text>
</comment>
<feature type="active site" description="Nucleophile" evidence="3">
    <location>
        <position position="64"/>
    </location>
</feature>
<sequence>MLMSSSVSAVNHGENWDHGNWFCGFWVGLLLAAYLHSGDEKFVSFARDRMALVAQCADDGNTHDIGFIFLSSAVPFYHITGERLYRDMAMRAAERLRARLVVTRRGSYISSWGPMDDPRGRESSAIDTMANIPLLYWAARESGDASFQLAAVSHARMTDRSFTRPDQTLYHAVQYDTVSGVRLRGYTFQGYSDEPSWSRGTGWAVYGLAATAAATGDRAYLDRASSLAKKWLEQLGGCIVPPWDFDDPAPRPVLDSSASAMMAAVLVDLAHLHPEEDQRIFWRGEAERLPSGLCSEFLATDQAHRGILKKACYSKPHNVGVESAVMFGDYFFEAIMRLLMPGKFIRQYERLG</sequence>
<name>A0A7X3MP27_9HYPH</name>
<reference evidence="5 6" key="1">
    <citation type="submission" date="2019-12" db="EMBL/GenBank/DDBJ databases">
        <authorList>
            <person name="Yuan C.-G."/>
        </authorList>
    </citation>
    <scope>NUCLEOTIDE SEQUENCE [LARGE SCALE GENOMIC DNA]</scope>
    <source>
        <strain evidence="5 6">KCTC 23863</strain>
    </source>
</reference>
<evidence type="ECO:0000313" key="6">
    <source>
        <dbReference type="Proteomes" id="UP000436483"/>
    </source>
</evidence>
<feature type="binding site" evidence="4">
    <location>
        <position position="185"/>
    </location>
    <ligand>
        <name>substrate</name>
    </ligand>
</feature>
<dbReference type="PANTHER" id="PTHR36845:SF1">
    <property type="entry name" value="HYDROLASE, PUTATIVE (AFU_ORTHOLOGUE AFUA_7G05090)-RELATED"/>
    <property type="match status" value="1"/>
</dbReference>
<dbReference type="Pfam" id="PF07470">
    <property type="entry name" value="Glyco_hydro_88"/>
    <property type="match status" value="1"/>
</dbReference>
<feature type="active site" description="Proton donor" evidence="3">
    <location>
        <position position="127"/>
    </location>
</feature>
<feature type="binding site" evidence="4">
    <location>
        <position position="314"/>
    </location>
    <ligand>
        <name>substrate</name>
    </ligand>
</feature>
<comment type="similarity">
    <text evidence="2">Belongs to the glycosyl hydrolase 88 family.</text>
</comment>
<evidence type="ECO:0000256" key="3">
    <source>
        <dbReference type="PIRSR" id="PIRSR610905-1"/>
    </source>
</evidence>
<dbReference type="GO" id="GO:0052757">
    <property type="term" value="F:chondroitin hydrolase activity"/>
    <property type="evidence" value="ECO:0007669"/>
    <property type="project" value="TreeGrafter"/>
</dbReference>
<protein>
    <submittedName>
        <fullName evidence="5">Glycosyl hydrolase</fullName>
    </submittedName>
</protein>